<evidence type="ECO:0000256" key="3">
    <source>
        <dbReference type="ARBA" id="ARBA00010945"/>
    </source>
</evidence>
<evidence type="ECO:0000256" key="4">
    <source>
        <dbReference type="ARBA" id="ARBA00012417"/>
    </source>
</evidence>
<feature type="domain" description="UmuC" evidence="17">
    <location>
        <begin position="24"/>
        <end position="204"/>
    </location>
</feature>
<gene>
    <name evidence="18" type="ORF">UFOPK2786_00048</name>
</gene>
<dbReference type="Gene3D" id="3.40.1170.60">
    <property type="match status" value="1"/>
</dbReference>
<keyword evidence="9" id="KW-0235">DNA replication</keyword>
<keyword evidence="13" id="KW-0239">DNA-directed DNA polymerase</keyword>
<dbReference type="GO" id="GO:0005829">
    <property type="term" value="C:cytosol"/>
    <property type="evidence" value="ECO:0007669"/>
    <property type="project" value="TreeGrafter"/>
</dbReference>
<keyword evidence="12" id="KW-0460">Magnesium</keyword>
<evidence type="ECO:0000256" key="15">
    <source>
        <dbReference type="ARBA" id="ARBA00023204"/>
    </source>
</evidence>
<evidence type="ECO:0000256" key="14">
    <source>
        <dbReference type="ARBA" id="ARBA00023125"/>
    </source>
</evidence>
<comment type="cofactor">
    <cofactor evidence="1">
        <name>Mg(2+)</name>
        <dbReference type="ChEBI" id="CHEBI:18420"/>
    </cofactor>
</comment>
<dbReference type="Gene3D" id="3.30.70.270">
    <property type="match status" value="1"/>
</dbReference>
<dbReference type="GO" id="GO:0046872">
    <property type="term" value="F:metal ion binding"/>
    <property type="evidence" value="ECO:0007669"/>
    <property type="project" value="UniProtKB-KW"/>
</dbReference>
<proteinExistence type="inferred from homology"/>
<evidence type="ECO:0000259" key="17">
    <source>
        <dbReference type="PROSITE" id="PS50173"/>
    </source>
</evidence>
<evidence type="ECO:0000256" key="13">
    <source>
        <dbReference type="ARBA" id="ARBA00022932"/>
    </source>
</evidence>
<evidence type="ECO:0000256" key="8">
    <source>
        <dbReference type="ARBA" id="ARBA00022695"/>
    </source>
</evidence>
<dbReference type="Pfam" id="PF00817">
    <property type="entry name" value="IMS"/>
    <property type="match status" value="1"/>
</dbReference>
<dbReference type="GO" id="GO:0003684">
    <property type="term" value="F:damaged DNA binding"/>
    <property type="evidence" value="ECO:0007669"/>
    <property type="project" value="InterPro"/>
</dbReference>
<dbReference type="Gene3D" id="3.30.1490.100">
    <property type="entry name" value="DNA polymerase, Y-family, little finger domain"/>
    <property type="match status" value="1"/>
</dbReference>
<dbReference type="InterPro" id="IPR022880">
    <property type="entry name" value="DNApol_IV"/>
</dbReference>
<dbReference type="GO" id="GO:0009432">
    <property type="term" value="P:SOS response"/>
    <property type="evidence" value="ECO:0007669"/>
    <property type="project" value="TreeGrafter"/>
</dbReference>
<keyword evidence="8" id="KW-0548">Nucleotidyltransferase</keyword>
<accession>A0A6J6S212</accession>
<evidence type="ECO:0000256" key="11">
    <source>
        <dbReference type="ARBA" id="ARBA00022763"/>
    </source>
</evidence>
<dbReference type="GO" id="GO:0003887">
    <property type="term" value="F:DNA-directed DNA polymerase activity"/>
    <property type="evidence" value="ECO:0007669"/>
    <property type="project" value="UniProtKB-KW"/>
</dbReference>
<dbReference type="Pfam" id="PF21999">
    <property type="entry name" value="IMS_HHH_1"/>
    <property type="match status" value="1"/>
</dbReference>
<dbReference type="PANTHER" id="PTHR11076:SF33">
    <property type="entry name" value="DNA POLYMERASE KAPPA"/>
    <property type="match status" value="1"/>
</dbReference>
<evidence type="ECO:0000256" key="2">
    <source>
        <dbReference type="ARBA" id="ARBA00004496"/>
    </source>
</evidence>
<evidence type="ECO:0000256" key="12">
    <source>
        <dbReference type="ARBA" id="ARBA00022842"/>
    </source>
</evidence>
<evidence type="ECO:0000256" key="16">
    <source>
        <dbReference type="ARBA" id="ARBA00049244"/>
    </source>
</evidence>
<dbReference type="InterPro" id="IPR050116">
    <property type="entry name" value="DNA_polymerase-Y"/>
</dbReference>
<dbReference type="InterPro" id="IPR017961">
    <property type="entry name" value="DNA_pol_Y-fam_little_finger"/>
</dbReference>
<dbReference type="GO" id="GO:0006281">
    <property type="term" value="P:DNA repair"/>
    <property type="evidence" value="ECO:0007669"/>
    <property type="project" value="UniProtKB-KW"/>
</dbReference>
<dbReference type="EMBL" id="CAEZYW010000004">
    <property type="protein sequence ID" value="CAB4728841.1"/>
    <property type="molecule type" value="Genomic_DNA"/>
</dbReference>
<dbReference type="GO" id="GO:0042276">
    <property type="term" value="P:error-prone translesion synthesis"/>
    <property type="evidence" value="ECO:0007669"/>
    <property type="project" value="TreeGrafter"/>
</dbReference>
<dbReference type="InterPro" id="IPR001126">
    <property type="entry name" value="UmuC"/>
</dbReference>
<keyword evidence="7" id="KW-0808">Transferase</keyword>
<evidence type="ECO:0000256" key="9">
    <source>
        <dbReference type="ARBA" id="ARBA00022705"/>
    </source>
</evidence>
<keyword evidence="11" id="KW-0227">DNA damage</keyword>
<comment type="subcellular location">
    <subcellularLocation>
        <location evidence="2">Cytoplasm</location>
    </subcellularLocation>
</comment>
<dbReference type="NCBIfam" id="NF003015">
    <property type="entry name" value="PRK03858.1"/>
    <property type="match status" value="1"/>
</dbReference>
<keyword evidence="10" id="KW-0479">Metal-binding</keyword>
<reference evidence="18" key="1">
    <citation type="submission" date="2020-05" db="EMBL/GenBank/DDBJ databases">
        <authorList>
            <person name="Chiriac C."/>
            <person name="Salcher M."/>
            <person name="Ghai R."/>
            <person name="Kavagutti S V."/>
        </authorList>
    </citation>
    <scope>NUCLEOTIDE SEQUENCE</scope>
</reference>
<dbReference type="SUPFAM" id="SSF56672">
    <property type="entry name" value="DNA/RNA polymerases"/>
    <property type="match status" value="1"/>
</dbReference>
<organism evidence="18">
    <name type="scientific">freshwater metagenome</name>
    <dbReference type="NCBI Taxonomy" id="449393"/>
    <lineage>
        <taxon>unclassified sequences</taxon>
        <taxon>metagenomes</taxon>
        <taxon>ecological metagenomes</taxon>
    </lineage>
</organism>
<evidence type="ECO:0000256" key="7">
    <source>
        <dbReference type="ARBA" id="ARBA00022679"/>
    </source>
</evidence>
<evidence type="ECO:0000256" key="5">
    <source>
        <dbReference type="ARBA" id="ARBA00022457"/>
    </source>
</evidence>
<keyword evidence="15" id="KW-0234">DNA repair</keyword>
<dbReference type="AlphaFoldDB" id="A0A6J6S212"/>
<dbReference type="InterPro" id="IPR053848">
    <property type="entry name" value="IMS_HHH_1"/>
</dbReference>
<evidence type="ECO:0000256" key="10">
    <source>
        <dbReference type="ARBA" id="ARBA00022723"/>
    </source>
</evidence>
<dbReference type="EC" id="2.7.7.7" evidence="4"/>
<dbReference type="GO" id="GO:0006260">
    <property type="term" value="P:DNA replication"/>
    <property type="evidence" value="ECO:0007669"/>
    <property type="project" value="UniProtKB-KW"/>
</dbReference>
<dbReference type="HAMAP" id="MF_01113">
    <property type="entry name" value="DNApol_IV"/>
    <property type="match status" value="1"/>
</dbReference>
<dbReference type="NCBIfam" id="NF002677">
    <property type="entry name" value="PRK02406.1"/>
    <property type="match status" value="1"/>
</dbReference>
<dbReference type="InterPro" id="IPR043502">
    <property type="entry name" value="DNA/RNA_pol_sf"/>
</dbReference>
<evidence type="ECO:0000313" key="18">
    <source>
        <dbReference type="EMBL" id="CAB4728841.1"/>
    </source>
</evidence>
<name>A0A6J6S212_9ZZZZ</name>
<keyword evidence="5" id="KW-0515">Mutator protein</keyword>
<comment type="catalytic activity">
    <reaction evidence="16">
        <text>DNA(n) + a 2'-deoxyribonucleoside 5'-triphosphate = DNA(n+1) + diphosphate</text>
        <dbReference type="Rhea" id="RHEA:22508"/>
        <dbReference type="Rhea" id="RHEA-COMP:17339"/>
        <dbReference type="Rhea" id="RHEA-COMP:17340"/>
        <dbReference type="ChEBI" id="CHEBI:33019"/>
        <dbReference type="ChEBI" id="CHEBI:61560"/>
        <dbReference type="ChEBI" id="CHEBI:173112"/>
        <dbReference type="EC" id="2.7.7.7"/>
    </reaction>
</comment>
<dbReference type="FunFam" id="3.30.1490.100:FF:000004">
    <property type="entry name" value="DNA polymerase IV"/>
    <property type="match status" value="1"/>
</dbReference>
<dbReference type="Gene3D" id="1.10.150.20">
    <property type="entry name" value="5' to 3' exonuclease, C-terminal subdomain"/>
    <property type="match status" value="1"/>
</dbReference>
<evidence type="ECO:0000256" key="1">
    <source>
        <dbReference type="ARBA" id="ARBA00001946"/>
    </source>
</evidence>
<keyword evidence="14" id="KW-0238">DNA-binding</keyword>
<dbReference type="CDD" id="cd03586">
    <property type="entry name" value="PolY_Pol_IV_kappa"/>
    <property type="match status" value="1"/>
</dbReference>
<dbReference type="PANTHER" id="PTHR11076">
    <property type="entry name" value="DNA REPAIR POLYMERASE UMUC / TRANSFERASE FAMILY MEMBER"/>
    <property type="match status" value="1"/>
</dbReference>
<keyword evidence="6" id="KW-0963">Cytoplasm</keyword>
<sequence>MSRSQVRRSSLPTGLGAEDAGCTILHVDMDAFYALVELRSRPELQGTPVIVGGGGGRGVVLSATYEARAMGVHSAMPMSRARRLAPDAVVIQPDHRAYAEVSRGVMSLFHSITPLVEPLSLDEAFLDVSGALRRLGSPKAIGELIRSRVFDEQRITCSVGVAPTKFVAKLASTRSKPDGLLVVPADQVIEFLHPLPVGALWGVGEKTELQLERLGLRTVGDIASTPVSTLQRVLGQAAGRHLYELSWGRDSRRVNPSEPEKSIGAEETFDDDIDDAEAVHAHLLKLADQVGGRLRLTGQVGRTVQLKVRFADFTTITRSKTMPGPVDVTQDLYDTARGLFDALGLQRARIRLVGIRVEGLQPAQGAARQLALGAPEQGRREAEIAVDAIRARFGSKSVRPARLVELPVSDDGSHR</sequence>
<dbReference type="InterPro" id="IPR036775">
    <property type="entry name" value="DNA_pol_Y-fam_lit_finger_sf"/>
</dbReference>
<comment type="similarity">
    <text evidence="3">Belongs to the DNA polymerase type-Y family.</text>
</comment>
<evidence type="ECO:0000256" key="6">
    <source>
        <dbReference type="ARBA" id="ARBA00022490"/>
    </source>
</evidence>
<dbReference type="PROSITE" id="PS50173">
    <property type="entry name" value="UMUC"/>
    <property type="match status" value="1"/>
</dbReference>
<protein>
    <recommendedName>
        <fullName evidence="4">DNA-directed DNA polymerase</fullName>
        <ecNumber evidence="4">2.7.7.7</ecNumber>
    </recommendedName>
</protein>
<dbReference type="InterPro" id="IPR043128">
    <property type="entry name" value="Rev_trsase/Diguanyl_cyclase"/>
</dbReference>
<dbReference type="Pfam" id="PF11799">
    <property type="entry name" value="IMS_C"/>
    <property type="match status" value="1"/>
</dbReference>
<dbReference type="SUPFAM" id="SSF100879">
    <property type="entry name" value="Lesion bypass DNA polymerase (Y-family), little finger domain"/>
    <property type="match status" value="1"/>
</dbReference>